<dbReference type="PANTHER" id="PTHR11590:SF40">
    <property type="entry name" value="HEMOCYTE PROTEIN-GLUTAMINE GAMMA-GLUTAMYLTRANSFERASE-LIKE PROTEIN"/>
    <property type="match status" value="1"/>
</dbReference>
<dbReference type="PROSITE" id="PS00547">
    <property type="entry name" value="TRANSGLUTAMINASES"/>
    <property type="match status" value="1"/>
</dbReference>
<sequence length="757" mass="85921">MPSHANPNRYGSNHANWLSNLRSRTAETLERRTREDDAEESPINPDINRVDRVHWYCKQNARNHQTLPYDLIHDKRGPQAVLRRGQPFYLAIRFKDRDFDLKKDRVVLNFEFGPKASIQKGTLGVVLVQNENFTHTKDEWDVRIDSASTGKDLMVHVFVPASVPVGRWSLKIKTGFQDRSVDSNMSEYIDEMEAYILFNPFCKEDFVYMEEEIEREEYVMNDKGKVFIGTDKVAKGRPWAFGQFEDVVLPVAVYLLDLSKLTDTARANPVLVVRAISAGVNDSDDEGILEGNWSGEYSDGVAPFKWNSSVAIIEKYVKNGFQPVKYGQCWVFSAVTTTICRALGIPCRSVTNYVSAHDTNMSITMDKFFTKEGDVLEYGPDGETYDSIWNFHVWNDVWMARPDLPKGYGGWQAIDATPQEESDGIMQCGPASLEAIRRGDIGLGYDGGFIFAEVNADIKHWTEDDNTPGGWKNIKTNKYHIGRKVMTKKPGKDDDMGKADEEDVIDQYKNKENTAAERLSVHNAIRGIRRAPYYDINTGEAKKDVSFDLIDIEKINIGQEFVVKFNVTNNSDKPRSILAALSAKSIYYTGVTHEMIKKADGKFVLQPKKSQEVKLSVKYSEYWLKLVEGCMVKMYAIGRVQETGQTYTEEDDFMIEKPRLEIKVPEEVKMAEPCSAILTFKNPLDMPLTNIEVTVVGPGLMRNKEIKIADPVPAGGVFSRQIKFKPRIHGQRRKIIATFNAKELYDITGSKTITVKK</sequence>
<dbReference type="FunFam" id="2.60.40.10:FF:000090">
    <property type="entry name" value="Protein-glutamine gamma-glutamyltransferase 2"/>
    <property type="match status" value="1"/>
</dbReference>
<evidence type="ECO:0000256" key="5">
    <source>
        <dbReference type="ARBA" id="ARBA00023315"/>
    </source>
</evidence>
<dbReference type="FunFam" id="2.60.40.10:FF:000171">
    <property type="entry name" value="protein-glutamine gamma-glutamyltransferase 6"/>
    <property type="match status" value="1"/>
</dbReference>
<comment type="caution">
    <text evidence="11">The sequence shown here is derived from an EMBL/GenBank/DDBJ whole genome shotgun (WGS) entry which is preliminary data.</text>
</comment>
<dbReference type="Pfam" id="PF01841">
    <property type="entry name" value="Transglut_core"/>
    <property type="match status" value="1"/>
</dbReference>
<feature type="binding site" evidence="9">
    <location>
        <position position="455"/>
    </location>
    <ligand>
        <name>Ca(2+)</name>
        <dbReference type="ChEBI" id="CHEBI:29108"/>
    </ligand>
</feature>
<dbReference type="SMART" id="SM00460">
    <property type="entry name" value="TGc"/>
    <property type="match status" value="1"/>
</dbReference>
<feature type="active site" evidence="8">
    <location>
        <position position="329"/>
    </location>
</feature>
<evidence type="ECO:0000313" key="12">
    <source>
        <dbReference type="Proteomes" id="UP001497623"/>
    </source>
</evidence>
<dbReference type="InterPro" id="IPR013783">
    <property type="entry name" value="Ig-like_fold"/>
</dbReference>
<feature type="active site" evidence="8">
    <location>
        <position position="415"/>
    </location>
</feature>
<evidence type="ECO:0000256" key="7">
    <source>
        <dbReference type="ARBA" id="ARBA00051843"/>
    </source>
</evidence>
<keyword evidence="5" id="KW-0012">Acyltransferase</keyword>
<dbReference type="GO" id="GO:0046872">
    <property type="term" value="F:metal ion binding"/>
    <property type="evidence" value="ECO:0007669"/>
    <property type="project" value="UniProtKB-KW"/>
</dbReference>
<reference evidence="11 12" key="1">
    <citation type="submission" date="2024-05" db="EMBL/GenBank/DDBJ databases">
        <authorList>
            <person name="Wallberg A."/>
        </authorList>
    </citation>
    <scope>NUCLEOTIDE SEQUENCE [LARGE SCALE GENOMIC DNA]</scope>
</reference>
<dbReference type="Pfam" id="PF00868">
    <property type="entry name" value="Transglut_N"/>
    <property type="match status" value="1"/>
</dbReference>
<dbReference type="InterPro" id="IPR013808">
    <property type="entry name" value="Transglutaminase_AS"/>
</dbReference>
<evidence type="ECO:0000313" key="11">
    <source>
        <dbReference type="EMBL" id="CAL4096191.1"/>
    </source>
</evidence>
<feature type="domain" description="Transglutaminase-like" evidence="10">
    <location>
        <begin position="321"/>
        <end position="418"/>
    </location>
</feature>
<dbReference type="InterPro" id="IPR036238">
    <property type="entry name" value="Transglutaminase_C_sf"/>
</dbReference>
<proteinExistence type="inferred from homology"/>
<evidence type="ECO:0000259" key="10">
    <source>
        <dbReference type="SMART" id="SM00460"/>
    </source>
</evidence>
<evidence type="ECO:0000256" key="3">
    <source>
        <dbReference type="ARBA" id="ARBA00022723"/>
    </source>
</evidence>
<dbReference type="InterPro" id="IPR023608">
    <property type="entry name" value="Transglutaminase_animal"/>
</dbReference>
<feature type="active site" evidence="8">
    <location>
        <position position="392"/>
    </location>
</feature>
<dbReference type="InterPro" id="IPR002931">
    <property type="entry name" value="Transglutaminase-like"/>
</dbReference>
<dbReference type="PIRSF" id="PIRSF000459">
    <property type="entry name" value="TGM_EBP42"/>
    <property type="match status" value="1"/>
</dbReference>
<keyword evidence="3 9" id="KW-0479">Metal-binding</keyword>
<dbReference type="InterPro" id="IPR014756">
    <property type="entry name" value="Ig_E-set"/>
</dbReference>
<feature type="binding site" evidence="9">
    <location>
        <position position="457"/>
    </location>
    <ligand>
        <name>Ca(2+)</name>
        <dbReference type="ChEBI" id="CHEBI:29108"/>
    </ligand>
</feature>
<dbReference type="EC" id="2.3.2.13" evidence="6"/>
<dbReference type="InterPro" id="IPR001102">
    <property type="entry name" value="Transglutaminase_N"/>
</dbReference>
<accession>A0AAV2QPS7</accession>
<dbReference type="InterPro" id="IPR050779">
    <property type="entry name" value="Transglutaminase"/>
</dbReference>
<comment type="catalytic activity">
    <reaction evidence="7">
        <text>L-glutaminyl-[protein] + L-lysyl-[protein] = [protein]-L-lysyl-N(6)-5-L-glutamyl-[protein] + NH4(+)</text>
        <dbReference type="Rhea" id="RHEA:54816"/>
        <dbReference type="Rhea" id="RHEA-COMP:9752"/>
        <dbReference type="Rhea" id="RHEA-COMP:10207"/>
        <dbReference type="Rhea" id="RHEA-COMP:14005"/>
        <dbReference type="ChEBI" id="CHEBI:28938"/>
        <dbReference type="ChEBI" id="CHEBI:29969"/>
        <dbReference type="ChEBI" id="CHEBI:30011"/>
        <dbReference type="ChEBI" id="CHEBI:138370"/>
        <dbReference type="EC" id="2.3.2.13"/>
    </reaction>
</comment>
<dbReference type="AlphaFoldDB" id="A0AAV2QPS7"/>
<evidence type="ECO:0000256" key="8">
    <source>
        <dbReference type="PIRSR" id="PIRSR000459-1"/>
    </source>
</evidence>
<evidence type="ECO:0000256" key="4">
    <source>
        <dbReference type="ARBA" id="ARBA00022837"/>
    </source>
</evidence>
<evidence type="ECO:0000256" key="6">
    <source>
        <dbReference type="ARBA" id="ARBA00024222"/>
    </source>
</evidence>
<feature type="binding site" evidence="9">
    <location>
        <position position="512"/>
    </location>
    <ligand>
        <name>Ca(2+)</name>
        <dbReference type="ChEBI" id="CHEBI:29108"/>
    </ligand>
</feature>
<name>A0AAV2QPS7_MEGNR</name>
<dbReference type="Pfam" id="PF00927">
    <property type="entry name" value="Transglut_C"/>
    <property type="match status" value="2"/>
</dbReference>
<dbReference type="InterPro" id="IPR008958">
    <property type="entry name" value="Transglutaminase_C"/>
</dbReference>
<dbReference type="GO" id="GO:0003810">
    <property type="term" value="F:protein-glutamine gamma-glutamyltransferase activity"/>
    <property type="evidence" value="ECO:0007669"/>
    <property type="project" value="UniProtKB-EC"/>
</dbReference>
<keyword evidence="4 9" id="KW-0106">Calcium</keyword>
<comment type="similarity">
    <text evidence="1">Belongs to the transglutaminase superfamily. Transglutaminase family.</text>
</comment>
<organism evidence="11 12">
    <name type="scientific">Meganyctiphanes norvegica</name>
    <name type="common">Northern krill</name>
    <name type="synonym">Thysanopoda norvegica</name>
    <dbReference type="NCBI Taxonomy" id="48144"/>
    <lineage>
        <taxon>Eukaryota</taxon>
        <taxon>Metazoa</taxon>
        <taxon>Ecdysozoa</taxon>
        <taxon>Arthropoda</taxon>
        <taxon>Crustacea</taxon>
        <taxon>Multicrustacea</taxon>
        <taxon>Malacostraca</taxon>
        <taxon>Eumalacostraca</taxon>
        <taxon>Eucarida</taxon>
        <taxon>Euphausiacea</taxon>
        <taxon>Euphausiidae</taxon>
        <taxon>Meganyctiphanes</taxon>
    </lineage>
</organism>
<dbReference type="SUPFAM" id="SSF49309">
    <property type="entry name" value="Transglutaminase, two C-terminal domains"/>
    <property type="match status" value="2"/>
</dbReference>
<dbReference type="InterPro" id="IPR038765">
    <property type="entry name" value="Papain-like_cys_pep_sf"/>
</dbReference>
<dbReference type="InterPro" id="IPR036985">
    <property type="entry name" value="Transglutaminase-like_sf"/>
</dbReference>
<dbReference type="SUPFAM" id="SSF81296">
    <property type="entry name" value="E set domains"/>
    <property type="match status" value="1"/>
</dbReference>
<evidence type="ECO:0000256" key="2">
    <source>
        <dbReference type="ARBA" id="ARBA00022679"/>
    </source>
</evidence>
<dbReference type="Gene3D" id="2.60.40.10">
    <property type="entry name" value="Immunoglobulins"/>
    <property type="match status" value="3"/>
</dbReference>
<dbReference type="EMBL" id="CAXKWB010009838">
    <property type="protein sequence ID" value="CAL4096191.1"/>
    <property type="molecule type" value="Genomic_DNA"/>
</dbReference>
<dbReference type="Gene3D" id="3.90.260.10">
    <property type="entry name" value="Transglutaminase-like"/>
    <property type="match status" value="1"/>
</dbReference>
<keyword evidence="12" id="KW-1185">Reference proteome</keyword>
<dbReference type="Proteomes" id="UP001497623">
    <property type="component" value="Unassembled WGS sequence"/>
</dbReference>
<protein>
    <recommendedName>
        <fullName evidence="6">protein-glutamine gamma-glutamyltransferase</fullName>
        <ecNumber evidence="6">2.3.2.13</ecNumber>
    </recommendedName>
</protein>
<gene>
    <name evidence="11" type="ORF">MNOR_LOCUS15609</name>
</gene>
<keyword evidence="2" id="KW-0808">Transferase</keyword>
<comment type="cofactor">
    <cofactor evidence="9">
        <name>Ca(2+)</name>
        <dbReference type="ChEBI" id="CHEBI:29108"/>
    </cofactor>
    <text evidence="9">Binds 1 Ca(2+) ion per subunit.</text>
</comment>
<dbReference type="FunFam" id="3.90.260.10:FF:000001">
    <property type="entry name" value="Protein-glutamine gamma-glutamyltransferase 2"/>
    <property type="match status" value="1"/>
</dbReference>
<evidence type="ECO:0000256" key="1">
    <source>
        <dbReference type="ARBA" id="ARBA00005968"/>
    </source>
</evidence>
<evidence type="ECO:0000256" key="9">
    <source>
        <dbReference type="PIRSR" id="PIRSR000459-2"/>
    </source>
</evidence>
<feature type="binding site" evidence="9">
    <location>
        <position position="517"/>
    </location>
    <ligand>
        <name>Ca(2+)</name>
        <dbReference type="ChEBI" id="CHEBI:29108"/>
    </ligand>
</feature>
<dbReference type="SUPFAM" id="SSF54001">
    <property type="entry name" value="Cysteine proteinases"/>
    <property type="match status" value="1"/>
</dbReference>
<dbReference type="PANTHER" id="PTHR11590">
    <property type="entry name" value="PROTEIN-GLUTAMINE GAMMA-GLUTAMYLTRANSFERASE"/>
    <property type="match status" value="1"/>
</dbReference>